<evidence type="ECO:0000256" key="6">
    <source>
        <dbReference type="ARBA" id="ARBA00023040"/>
    </source>
</evidence>
<evidence type="ECO:0000313" key="17">
    <source>
        <dbReference type="Proteomes" id="UP001378592"/>
    </source>
</evidence>
<evidence type="ECO:0000256" key="12">
    <source>
        <dbReference type="RuleBase" id="RU000688"/>
    </source>
</evidence>
<keyword evidence="5 14" id="KW-1133">Transmembrane helix</keyword>
<comment type="subcellular location">
    <subcellularLocation>
        <location evidence="1">Cell membrane</location>
        <topology evidence="1">Multi-pass membrane protein</topology>
    </subcellularLocation>
</comment>
<feature type="transmembrane region" description="Helical" evidence="14">
    <location>
        <begin position="308"/>
        <end position="326"/>
    </location>
</feature>
<evidence type="ECO:0000256" key="13">
    <source>
        <dbReference type="SAM" id="MobiDB-lite"/>
    </source>
</evidence>
<evidence type="ECO:0000259" key="15">
    <source>
        <dbReference type="PROSITE" id="PS50262"/>
    </source>
</evidence>
<dbReference type="InterPro" id="IPR000276">
    <property type="entry name" value="GPCR_Rhodpsn"/>
</dbReference>
<comment type="similarity">
    <text evidence="2 12">Belongs to the G-protein coupled receptor 1 family.</text>
</comment>
<evidence type="ECO:0000256" key="4">
    <source>
        <dbReference type="ARBA" id="ARBA00022692"/>
    </source>
</evidence>
<comment type="caution">
    <text evidence="16">The sequence shown here is derived from an EMBL/GenBank/DDBJ whole genome shotgun (WGS) entry which is preliminary data.</text>
</comment>
<keyword evidence="7 14" id="KW-0472">Membrane</keyword>
<feature type="region of interest" description="Disordered" evidence="13">
    <location>
        <begin position="264"/>
        <end position="299"/>
    </location>
</feature>
<dbReference type="EMBL" id="JAZDUA010000008">
    <property type="protein sequence ID" value="KAK7873864.1"/>
    <property type="molecule type" value="Genomic_DNA"/>
</dbReference>
<feature type="transmembrane region" description="Helical" evidence="14">
    <location>
        <begin position="61"/>
        <end position="89"/>
    </location>
</feature>
<evidence type="ECO:0000256" key="7">
    <source>
        <dbReference type="ARBA" id="ARBA00023136"/>
    </source>
</evidence>
<evidence type="ECO:0000313" key="16">
    <source>
        <dbReference type="EMBL" id="KAK7873864.1"/>
    </source>
</evidence>
<organism evidence="16 17">
    <name type="scientific">Gryllus longicercus</name>
    <dbReference type="NCBI Taxonomy" id="2509291"/>
    <lineage>
        <taxon>Eukaryota</taxon>
        <taxon>Metazoa</taxon>
        <taxon>Ecdysozoa</taxon>
        <taxon>Arthropoda</taxon>
        <taxon>Hexapoda</taxon>
        <taxon>Insecta</taxon>
        <taxon>Pterygota</taxon>
        <taxon>Neoptera</taxon>
        <taxon>Polyneoptera</taxon>
        <taxon>Orthoptera</taxon>
        <taxon>Ensifera</taxon>
        <taxon>Gryllidea</taxon>
        <taxon>Grylloidea</taxon>
        <taxon>Gryllidae</taxon>
        <taxon>Gryllinae</taxon>
        <taxon>Gryllus</taxon>
    </lineage>
</organism>
<feature type="transmembrane region" description="Helical" evidence="14">
    <location>
        <begin position="346"/>
        <end position="365"/>
    </location>
</feature>
<keyword evidence="8" id="KW-1015">Disulfide bond</keyword>
<evidence type="ECO:0000256" key="8">
    <source>
        <dbReference type="ARBA" id="ARBA00023157"/>
    </source>
</evidence>
<keyword evidence="11 12" id="KW-0807">Transducer</keyword>
<name>A0AAN9WRS5_9ORTH</name>
<dbReference type="PRINTS" id="PR00237">
    <property type="entry name" value="GPCRRHODOPSN"/>
</dbReference>
<dbReference type="PRINTS" id="PR01565">
    <property type="entry name" value="NEUROMEDINUR"/>
</dbReference>
<feature type="transmembrane region" description="Helical" evidence="14">
    <location>
        <begin position="139"/>
        <end position="161"/>
    </location>
</feature>
<dbReference type="SMART" id="SM01381">
    <property type="entry name" value="7TM_GPCR_Srsx"/>
    <property type="match status" value="1"/>
</dbReference>
<dbReference type="SUPFAM" id="SSF81321">
    <property type="entry name" value="Family A G protein-coupled receptor-like"/>
    <property type="match status" value="1"/>
</dbReference>
<dbReference type="Pfam" id="PF00001">
    <property type="entry name" value="7tm_1"/>
    <property type="match status" value="1"/>
</dbReference>
<dbReference type="GO" id="GO:0001607">
    <property type="term" value="F:neuromedin U receptor activity"/>
    <property type="evidence" value="ECO:0007669"/>
    <property type="project" value="InterPro"/>
</dbReference>
<feature type="transmembrane region" description="Helical" evidence="14">
    <location>
        <begin position="182"/>
        <end position="202"/>
    </location>
</feature>
<evidence type="ECO:0000256" key="11">
    <source>
        <dbReference type="ARBA" id="ARBA00023224"/>
    </source>
</evidence>
<dbReference type="AlphaFoldDB" id="A0AAN9WRS5"/>
<keyword evidence="9 12" id="KW-0675">Receptor</keyword>
<keyword evidence="10" id="KW-0325">Glycoprotein</keyword>
<keyword evidence="17" id="KW-1185">Reference proteome</keyword>
<feature type="transmembrane region" description="Helical" evidence="14">
    <location>
        <begin position="101"/>
        <end position="119"/>
    </location>
</feature>
<proteinExistence type="inferred from homology"/>
<feature type="region of interest" description="Disordered" evidence="13">
    <location>
        <begin position="411"/>
        <end position="478"/>
    </location>
</feature>
<sequence length="644" mass="70212">MADLSSFASSPGPQMIEMSLEADDVMGAMDIVTEAESLLLTTLVGDNVSFEMSAPATRDPLYIVIPITVLYSVIFFTGVVGNVVTCIVISRNKHMHTATNYYLFSLAVSDLLLLVSGLPQEMHFIWSRYPYVFGEAFCILRGLAAETSANATVLTITAFTVERYVAICHPFLSHTMSKLSRAVKLILVIWVVALAFAVPQAIQFGLLGDSPDRLMCIVKKVVMKHSFEISTFLFFVTPMTLITVLYALIGLRLRRSSMMKKSAGSFSQKKSTHTLESGAAGGAGASGSSGGGATGGSRHYQSQSSRRVLKMLVAVVVAFFICWAPFHAQRLVAIYGTKERNQPSHPTMLTIYAIMTYISGILYYVSTTINPILYQIMSLKFREAFKDTIARCCGFRSLKGGRARRPYSILSRSAQRTHGSNSCAGGSGSGAGPDSTDYSGNSTREESVAAGGRPALKSTSSTDSISKLPTPRKGPHADCSFSFNDISPGSGVDPTYQRPLSIMLSARHGQESNIKATVVPAFSRQNTHSSQRPFLSSRLSISENKFSPLKNRHNQNLWKILNCVSSSANPKEDKHLTISYSPAVMVQDISVMPSAETFNMMPVSMSSNSLNSNVSNSSLRDVEKGALEDELTSYMQELQRREQF</sequence>
<dbReference type="PANTHER" id="PTHR24243:SF208">
    <property type="entry name" value="PYROKININ-1 RECEPTOR"/>
    <property type="match status" value="1"/>
</dbReference>
<evidence type="ECO:0000256" key="3">
    <source>
        <dbReference type="ARBA" id="ARBA00022475"/>
    </source>
</evidence>
<gene>
    <name evidence="16" type="ORF">R5R35_005727</name>
</gene>
<dbReference type="Gene3D" id="1.20.1070.10">
    <property type="entry name" value="Rhodopsin 7-helix transmembrane proteins"/>
    <property type="match status" value="1"/>
</dbReference>
<dbReference type="CDD" id="cd15134">
    <property type="entry name" value="7tmA_capaR"/>
    <property type="match status" value="1"/>
</dbReference>
<feature type="compositionally biased region" description="Gly residues" evidence="13">
    <location>
        <begin position="279"/>
        <end position="295"/>
    </location>
</feature>
<evidence type="ECO:0000256" key="5">
    <source>
        <dbReference type="ARBA" id="ARBA00022989"/>
    </source>
</evidence>
<dbReference type="PROSITE" id="PS00237">
    <property type="entry name" value="G_PROTEIN_RECEP_F1_1"/>
    <property type="match status" value="1"/>
</dbReference>
<keyword evidence="3" id="KW-1003">Cell membrane</keyword>
<protein>
    <recommendedName>
        <fullName evidence="15">G-protein coupled receptors family 1 profile domain-containing protein</fullName>
    </recommendedName>
</protein>
<evidence type="ECO:0000256" key="2">
    <source>
        <dbReference type="ARBA" id="ARBA00010663"/>
    </source>
</evidence>
<dbReference type="Proteomes" id="UP001378592">
    <property type="component" value="Unassembled WGS sequence"/>
</dbReference>
<keyword evidence="6 12" id="KW-0297">G-protein coupled receptor</keyword>
<keyword evidence="4 12" id="KW-0812">Transmembrane</keyword>
<evidence type="ECO:0000256" key="14">
    <source>
        <dbReference type="SAM" id="Phobius"/>
    </source>
</evidence>
<dbReference type="PANTHER" id="PTHR24243">
    <property type="entry name" value="G-PROTEIN COUPLED RECEPTOR"/>
    <property type="match status" value="1"/>
</dbReference>
<accession>A0AAN9WRS5</accession>
<evidence type="ECO:0000256" key="10">
    <source>
        <dbReference type="ARBA" id="ARBA00023180"/>
    </source>
</evidence>
<evidence type="ECO:0000256" key="1">
    <source>
        <dbReference type="ARBA" id="ARBA00004651"/>
    </source>
</evidence>
<dbReference type="GO" id="GO:0005886">
    <property type="term" value="C:plasma membrane"/>
    <property type="evidence" value="ECO:0007669"/>
    <property type="project" value="UniProtKB-SubCell"/>
</dbReference>
<feature type="domain" description="G-protein coupled receptors family 1 profile" evidence="15">
    <location>
        <begin position="81"/>
        <end position="374"/>
    </location>
</feature>
<dbReference type="InterPro" id="IPR005390">
    <property type="entry name" value="NeuromedU_rcpt"/>
</dbReference>
<dbReference type="InterPro" id="IPR017452">
    <property type="entry name" value="GPCR_Rhodpsn_7TM"/>
</dbReference>
<reference evidence="16 17" key="1">
    <citation type="submission" date="2024-03" db="EMBL/GenBank/DDBJ databases">
        <title>The genome assembly and annotation of the cricket Gryllus longicercus Weissman &amp; Gray.</title>
        <authorList>
            <person name="Szrajer S."/>
            <person name="Gray D."/>
            <person name="Ylla G."/>
        </authorList>
    </citation>
    <scope>NUCLEOTIDE SEQUENCE [LARGE SCALE GENOMIC DNA]</scope>
    <source>
        <strain evidence="16">DAG 2021-001</strain>
        <tissue evidence="16">Whole body minus gut</tissue>
    </source>
</reference>
<dbReference type="PROSITE" id="PS50262">
    <property type="entry name" value="G_PROTEIN_RECEP_F1_2"/>
    <property type="match status" value="1"/>
</dbReference>
<feature type="compositionally biased region" description="Polar residues" evidence="13">
    <location>
        <begin position="457"/>
        <end position="467"/>
    </location>
</feature>
<evidence type="ECO:0000256" key="9">
    <source>
        <dbReference type="ARBA" id="ARBA00023170"/>
    </source>
</evidence>
<feature type="transmembrane region" description="Helical" evidence="14">
    <location>
        <begin position="229"/>
        <end position="251"/>
    </location>
</feature>